<dbReference type="EMBL" id="JBFWIC010000020">
    <property type="protein sequence ID" value="MEZ0475700.1"/>
    <property type="molecule type" value="Genomic_DNA"/>
</dbReference>
<reference evidence="2 3" key="1">
    <citation type="submission" date="2024-07" db="EMBL/GenBank/DDBJ databases">
        <title>Luteimonas salilacus sp. nov., isolated from the shore soil of Salt Lake in Tibet of China.</title>
        <authorList>
            <person name="Zhang X."/>
            <person name="Li A."/>
        </authorList>
    </citation>
    <scope>NUCLEOTIDE SEQUENCE [LARGE SCALE GENOMIC DNA]</scope>
    <source>
        <strain evidence="2 3">B3-2-R+30</strain>
    </source>
</reference>
<evidence type="ECO:0000256" key="1">
    <source>
        <dbReference type="SAM" id="Phobius"/>
    </source>
</evidence>
<keyword evidence="1" id="KW-0472">Membrane</keyword>
<accession>A0ABV4HWG2</accession>
<feature type="transmembrane region" description="Helical" evidence="1">
    <location>
        <begin position="88"/>
        <end position="108"/>
    </location>
</feature>
<keyword evidence="3" id="KW-1185">Reference proteome</keyword>
<dbReference type="RefSeq" id="WP_370561769.1">
    <property type="nucleotide sequence ID" value="NZ_JBFWIB010000001.1"/>
</dbReference>
<sequence>MSAAPPGDPLAPEALRRLSGRELEALYAGLHRRVFECYDDGELAAESGRVDHGTATARAQAQAAPLIEQARAVHAERVARLRRRARRWWIATVVVAIAGCGTIAWLLLARG</sequence>
<evidence type="ECO:0000313" key="2">
    <source>
        <dbReference type="EMBL" id="MEZ0475700.1"/>
    </source>
</evidence>
<dbReference type="Proteomes" id="UP001566331">
    <property type="component" value="Unassembled WGS sequence"/>
</dbReference>
<organism evidence="2 3">
    <name type="scientific">Luteimonas salinilitoris</name>
    <dbReference type="NCBI Taxonomy" id="3237697"/>
    <lineage>
        <taxon>Bacteria</taxon>
        <taxon>Pseudomonadati</taxon>
        <taxon>Pseudomonadota</taxon>
        <taxon>Gammaproteobacteria</taxon>
        <taxon>Lysobacterales</taxon>
        <taxon>Lysobacteraceae</taxon>
        <taxon>Luteimonas</taxon>
    </lineage>
</organism>
<gene>
    <name evidence="2" type="ORF">AB6713_13930</name>
</gene>
<comment type="caution">
    <text evidence="2">The sequence shown here is derived from an EMBL/GenBank/DDBJ whole genome shotgun (WGS) entry which is preliminary data.</text>
</comment>
<evidence type="ECO:0000313" key="3">
    <source>
        <dbReference type="Proteomes" id="UP001566331"/>
    </source>
</evidence>
<name>A0ABV4HWG2_9GAMM</name>
<proteinExistence type="predicted"/>
<protein>
    <submittedName>
        <fullName evidence="2">Uncharacterized protein</fullName>
    </submittedName>
</protein>
<keyword evidence="1" id="KW-1133">Transmembrane helix</keyword>
<keyword evidence="1" id="KW-0812">Transmembrane</keyword>